<proteinExistence type="predicted"/>
<evidence type="ECO:0000259" key="3">
    <source>
        <dbReference type="PROSITE" id="PS51201"/>
    </source>
</evidence>
<protein>
    <submittedName>
        <fullName evidence="4">TrkA family potassium uptake protein</fullName>
    </submittedName>
</protein>
<name>A0A928VWV9_9CYAN</name>
<dbReference type="PANTHER" id="PTHR43833:SF5">
    <property type="entry name" value="TRK SYSTEM POTASSIUM UPTAKE PROTEIN TRKA"/>
    <property type="match status" value="1"/>
</dbReference>
<sequence>MYIIVVGGGETARYLASMSLENGHKVAIIEKDSDCAQKILQEFDVEVFQADIAKGGILEEADVDRADAIIATTKDDSANLMTMFLGKKHNVKNLVSMVIDREHKNMFEGLGVQVLTDPKRLIAGKLLSMLDEKK</sequence>
<reference evidence="4" key="1">
    <citation type="submission" date="2020-10" db="EMBL/GenBank/DDBJ databases">
        <authorList>
            <person name="Castelo-Branco R."/>
            <person name="Eusebio N."/>
            <person name="Adriana R."/>
            <person name="Vieira A."/>
            <person name="Brugerolle De Fraissinette N."/>
            <person name="Rezende De Castro R."/>
            <person name="Schneider M.P."/>
            <person name="Vasconcelos V."/>
            <person name="Leao P.N."/>
        </authorList>
    </citation>
    <scope>NUCLEOTIDE SEQUENCE</scope>
    <source>
        <strain evidence="4">LEGE 11467</strain>
    </source>
</reference>
<evidence type="ECO:0000256" key="1">
    <source>
        <dbReference type="ARBA" id="ARBA00022448"/>
    </source>
</evidence>
<dbReference type="InterPro" id="IPR003148">
    <property type="entry name" value="RCK_N"/>
</dbReference>
<dbReference type="Gene3D" id="3.40.50.720">
    <property type="entry name" value="NAD(P)-binding Rossmann-like Domain"/>
    <property type="match status" value="1"/>
</dbReference>
<dbReference type="Pfam" id="PF02254">
    <property type="entry name" value="TrkA_N"/>
    <property type="match status" value="1"/>
</dbReference>
<feature type="domain" description="RCK N-terminal" evidence="3">
    <location>
        <begin position="1"/>
        <end position="116"/>
    </location>
</feature>
<dbReference type="EMBL" id="JADEXN010000247">
    <property type="protein sequence ID" value="MBE9041794.1"/>
    <property type="molecule type" value="Genomic_DNA"/>
</dbReference>
<dbReference type="InterPro" id="IPR036291">
    <property type="entry name" value="NAD(P)-bd_dom_sf"/>
</dbReference>
<dbReference type="Proteomes" id="UP000621799">
    <property type="component" value="Unassembled WGS sequence"/>
</dbReference>
<evidence type="ECO:0000313" key="5">
    <source>
        <dbReference type="Proteomes" id="UP000621799"/>
    </source>
</evidence>
<dbReference type="AlphaFoldDB" id="A0A928VWV9"/>
<dbReference type="PROSITE" id="PS51201">
    <property type="entry name" value="RCK_N"/>
    <property type="match status" value="1"/>
</dbReference>
<keyword evidence="1" id="KW-0813">Transport</keyword>
<comment type="caution">
    <text evidence="4">The sequence shown here is derived from an EMBL/GenBank/DDBJ whole genome shotgun (WGS) entry which is preliminary data.</text>
</comment>
<gene>
    <name evidence="4" type="ORF">IQ235_13490</name>
</gene>
<dbReference type="SUPFAM" id="SSF51735">
    <property type="entry name" value="NAD(P)-binding Rossmann-fold domains"/>
    <property type="match status" value="1"/>
</dbReference>
<accession>A0A928VWV9</accession>
<keyword evidence="2" id="KW-0406">Ion transport</keyword>
<dbReference type="InterPro" id="IPR050721">
    <property type="entry name" value="Trk_Ktr_HKT_K-transport"/>
</dbReference>
<dbReference type="RefSeq" id="WP_264321989.1">
    <property type="nucleotide sequence ID" value="NZ_JADEXN010000247.1"/>
</dbReference>
<evidence type="ECO:0000256" key="2">
    <source>
        <dbReference type="ARBA" id="ARBA00023065"/>
    </source>
</evidence>
<evidence type="ECO:0000313" key="4">
    <source>
        <dbReference type="EMBL" id="MBE9041794.1"/>
    </source>
</evidence>
<keyword evidence="5" id="KW-1185">Reference proteome</keyword>
<dbReference type="PANTHER" id="PTHR43833">
    <property type="entry name" value="POTASSIUM CHANNEL PROTEIN 2-RELATED-RELATED"/>
    <property type="match status" value="1"/>
</dbReference>
<dbReference type="GO" id="GO:0006813">
    <property type="term" value="P:potassium ion transport"/>
    <property type="evidence" value="ECO:0007669"/>
    <property type="project" value="InterPro"/>
</dbReference>
<organism evidence="4 5">
    <name type="scientific">Zarconia navalis LEGE 11467</name>
    <dbReference type="NCBI Taxonomy" id="1828826"/>
    <lineage>
        <taxon>Bacteria</taxon>
        <taxon>Bacillati</taxon>
        <taxon>Cyanobacteriota</taxon>
        <taxon>Cyanophyceae</taxon>
        <taxon>Oscillatoriophycideae</taxon>
        <taxon>Oscillatoriales</taxon>
        <taxon>Oscillatoriales incertae sedis</taxon>
        <taxon>Zarconia</taxon>
        <taxon>Zarconia navalis</taxon>
    </lineage>
</organism>